<gene>
    <name evidence="20" type="ORF">IMZ28_04000</name>
</gene>
<dbReference type="GO" id="GO:0043752">
    <property type="term" value="F:adenosylcobinamide kinase activity"/>
    <property type="evidence" value="ECO:0007669"/>
    <property type="project" value="UniProtKB-EC"/>
</dbReference>
<evidence type="ECO:0000256" key="6">
    <source>
        <dbReference type="ARBA" id="ARBA00005159"/>
    </source>
</evidence>
<keyword evidence="11 20" id="KW-0808">Transferase</keyword>
<proteinExistence type="inferred from homology"/>
<organism evidence="20 21">
    <name type="scientific">Sulfurovum indicum</name>
    <dbReference type="NCBI Taxonomy" id="2779528"/>
    <lineage>
        <taxon>Bacteria</taxon>
        <taxon>Pseudomonadati</taxon>
        <taxon>Campylobacterota</taxon>
        <taxon>Epsilonproteobacteria</taxon>
        <taxon>Campylobacterales</taxon>
        <taxon>Sulfurovaceae</taxon>
        <taxon>Sulfurovum</taxon>
    </lineage>
</organism>
<evidence type="ECO:0000256" key="7">
    <source>
        <dbReference type="ARBA" id="ARBA00007490"/>
    </source>
</evidence>
<protein>
    <recommendedName>
        <fullName evidence="16">Adenosylcobinamide kinase</fullName>
        <ecNumber evidence="8">2.7.1.156</ecNumber>
        <ecNumber evidence="9">2.7.7.62</ecNumber>
    </recommendedName>
    <alternativeName>
        <fullName evidence="17">Adenosylcobinamide-phosphate guanylyltransferase</fullName>
    </alternativeName>
</protein>
<evidence type="ECO:0000256" key="19">
    <source>
        <dbReference type="PIRSR" id="PIRSR006135-2"/>
    </source>
</evidence>
<evidence type="ECO:0000256" key="5">
    <source>
        <dbReference type="ARBA" id="ARBA00004692"/>
    </source>
</evidence>
<comment type="catalytic activity">
    <reaction evidence="3">
        <text>adenosylcob(III)inamide + GTP = adenosylcob(III)inamide phosphate + GDP + H(+)</text>
        <dbReference type="Rhea" id="RHEA:15765"/>
        <dbReference type="ChEBI" id="CHEBI:2480"/>
        <dbReference type="ChEBI" id="CHEBI:15378"/>
        <dbReference type="ChEBI" id="CHEBI:37565"/>
        <dbReference type="ChEBI" id="CHEBI:58189"/>
        <dbReference type="ChEBI" id="CHEBI:58502"/>
        <dbReference type="EC" id="2.7.1.156"/>
    </reaction>
</comment>
<dbReference type="GO" id="GO:0005524">
    <property type="term" value="F:ATP binding"/>
    <property type="evidence" value="ECO:0007669"/>
    <property type="project" value="UniProtKB-KW"/>
</dbReference>
<dbReference type="EC" id="2.7.1.156" evidence="8"/>
<dbReference type="Pfam" id="PF02283">
    <property type="entry name" value="CobU"/>
    <property type="match status" value="1"/>
</dbReference>
<feature type="binding site" evidence="19">
    <location>
        <position position="64"/>
    </location>
    <ligand>
        <name>GTP</name>
        <dbReference type="ChEBI" id="CHEBI:37565"/>
    </ligand>
</feature>
<dbReference type="EMBL" id="CP063164">
    <property type="protein sequence ID" value="QOR62643.1"/>
    <property type="molecule type" value="Genomic_DNA"/>
</dbReference>
<evidence type="ECO:0000256" key="11">
    <source>
        <dbReference type="ARBA" id="ARBA00022679"/>
    </source>
</evidence>
<accession>A0A7M1S5E8</accession>
<comment type="catalytic activity">
    <reaction evidence="2">
        <text>adenosylcob(III)inamide phosphate + GTP + H(+) = adenosylcob(III)inamide-GDP + diphosphate</text>
        <dbReference type="Rhea" id="RHEA:22712"/>
        <dbReference type="ChEBI" id="CHEBI:15378"/>
        <dbReference type="ChEBI" id="CHEBI:33019"/>
        <dbReference type="ChEBI" id="CHEBI:37565"/>
        <dbReference type="ChEBI" id="CHEBI:58502"/>
        <dbReference type="ChEBI" id="CHEBI:60487"/>
        <dbReference type="EC" id="2.7.7.62"/>
    </reaction>
</comment>
<evidence type="ECO:0000256" key="12">
    <source>
        <dbReference type="ARBA" id="ARBA00022741"/>
    </source>
</evidence>
<dbReference type="Gene3D" id="3.40.50.300">
    <property type="entry name" value="P-loop containing nucleotide triphosphate hydrolases"/>
    <property type="match status" value="1"/>
</dbReference>
<evidence type="ECO:0000256" key="18">
    <source>
        <dbReference type="PIRSR" id="PIRSR006135-1"/>
    </source>
</evidence>
<sequence length="164" mass="18360">MKVLYYGGQKSGKSRVAEQKALALAGSRKPCYIATYDNSYGDSEMAERITKHQLQRKESFTTIEESVRLDEVIKGDGTYLIDCMSMWILNTLHESEETISARINALAKLEANIVFVLNDVGSGVIPMDAQSRKYVDRSGTTGQRLAALCDEVYEVKLGLERRLK</sequence>
<comment type="similarity">
    <text evidence="7">Belongs to the CobU/CobP family.</text>
</comment>
<evidence type="ECO:0000256" key="16">
    <source>
        <dbReference type="ARBA" id="ARBA00029570"/>
    </source>
</evidence>
<keyword evidence="21" id="KW-1185">Reference proteome</keyword>
<evidence type="ECO:0000313" key="21">
    <source>
        <dbReference type="Proteomes" id="UP000595074"/>
    </source>
</evidence>
<comment type="function">
    <text evidence="4">Catalyzes ATP-dependent phosphorylation of adenosylcobinamide and addition of GMP to adenosylcobinamide phosphate.</text>
</comment>
<evidence type="ECO:0000256" key="10">
    <source>
        <dbReference type="ARBA" id="ARBA00022573"/>
    </source>
</evidence>
<evidence type="ECO:0000256" key="8">
    <source>
        <dbReference type="ARBA" id="ARBA00012016"/>
    </source>
</evidence>
<dbReference type="KEGG" id="sinu:IMZ28_04000"/>
<feature type="binding site" evidence="19">
    <location>
        <position position="82"/>
    </location>
    <ligand>
        <name>GTP</name>
        <dbReference type="ChEBI" id="CHEBI:37565"/>
    </ligand>
</feature>
<keyword evidence="13 20" id="KW-0418">Kinase</keyword>
<dbReference type="PIRSF" id="PIRSF006135">
    <property type="entry name" value="CobU"/>
    <property type="match status" value="1"/>
</dbReference>
<evidence type="ECO:0000256" key="4">
    <source>
        <dbReference type="ARBA" id="ARBA00003889"/>
    </source>
</evidence>
<keyword evidence="14" id="KW-0067">ATP-binding</keyword>
<evidence type="ECO:0000313" key="20">
    <source>
        <dbReference type="EMBL" id="QOR62643.1"/>
    </source>
</evidence>
<keyword evidence="12 19" id="KW-0547">Nucleotide-binding</keyword>
<feature type="binding site" evidence="19">
    <location>
        <begin position="7"/>
        <end position="14"/>
    </location>
    <ligand>
        <name>GTP</name>
        <dbReference type="ChEBI" id="CHEBI:37565"/>
    </ligand>
</feature>
<dbReference type="SUPFAM" id="SSF52540">
    <property type="entry name" value="P-loop containing nucleoside triphosphate hydrolases"/>
    <property type="match status" value="1"/>
</dbReference>
<evidence type="ECO:0000256" key="1">
    <source>
        <dbReference type="ARBA" id="ARBA00000312"/>
    </source>
</evidence>
<evidence type="ECO:0000256" key="13">
    <source>
        <dbReference type="ARBA" id="ARBA00022777"/>
    </source>
</evidence>
<keyword evidence="10" id="KW-0169">Cobalamin biosynthesis</keyword>
<comment type="pathway">
    <text evidence="6">Cofactor biosynthesis; adenosylcobalamin biosynthesis; adenosylcobalamin from cob(II)yrinate a,c-diamide: step 5/7.</text>
</comment>
<dbReference type="Proteomes" id="UP000595074">
    <property type="component" value="Chromosome"/>
</dbReference>
<dbReference type="GO" id="GO:0008820">
    <property type="term" value="F:cobinamide phosphate guanylyltransferase activity"/>
    <property type="evidence" value="ECO:0007669"/>
    <property type="project" value="UniProtKB-EC"/>
</dbReference>
<dbReference type="UniPathway" id="UPA00148">
    <property type="reaction ID" value="UER00236"/>
</dbReference>
<dbReference type="EC" id="2.7.7.62" evidence="9"/>
<dbReference type="InterPro" id="IPR003203">
    <property type="entry name" value="CobU/CobP"/>
</dbReference>
<evidence type="ECO:0000256" key="3">
    <source>
        <dbReference type="ARBA" id="ARBA00001522"/>
    </source>
</evidence>
<keyword evidence="15 19" id="KW-0342">GTP-binding</keyword>
<keyword evidence="20" id="KW-0548">Nucleotidyltransferase</keyword>
<feature type="active site" description="GMP-histidine intermediate" evidence="18">
    <location>
        <position position="52"/>
    </location>
</feature>
<dbReference type="GO" id="GO:0005525">
    <property type="term" value="F:GTP binding"/>
    <property type="evidence" value="ECO:0007669"/>
    <property type="project" value="UniProtKB-KW"/>
</dbReference>
<reference evidence="20 21" key="1">
    <citation type="submission" date="2020-10" db="EMBL/GenBank/DDBJ databases">
        <title>The genome of sulfurovum sp.</title>
        <authorList>
            <person name="Xie S."/>
            <person name="Shao Z."/>
            <person name="Jiang L."/>
        </authorList>
    </citation>
    <scope>NUCLEOTIDE SEQUENCE [LARGE SCALE GENOMIC DNA]</scope>
    <source>
        <strain evidence="20 21">ST-419</strain>
    </source>
</reference>
<dbReference type="GO" id="GO:0009236">
    <property type="term" value="P:cobalamin biosynthetic process"/>
    <property type="evidence" value="ECO:0007669"/>
    <property type="project" value="UniProtKB-UniPathway"/>
</dbReference>
<dbReference type="CDD" id="cd00544">
    <property type="entry name" value="CobU"/>
    <property type="match status" value="1"/>
</dbReference>
<evidence type="ECO:0000256" key="2">
    <source>
        <dbReference type="ARBA" id="ARBA00000711"/>
    </source>
</evidence>
<dbReference type="AlphaFoldDB" id="A0A7M1S5E8"/>
<dbReference type="InterPro" id="IPR027417">
    <property type="entry name" value="P-loop_NTPase"/>
</dbReference>
<dbReference type="PANTHER" id="PTHR34848">
    <property type="match status" value="1"/>
</dbReference>
<evidence type="ECO:0000256" key="14">
    <source>
        <dbReference type="ARBA" id="ARBA00022840"/>
    </source>
</evidence>
<evidence type="ECO:0000256" key="9">
    <source>
        <dbReference type="ARBA" id="ARBA00012523"/>
    </source>
</evidence>
<dbReference type="RefSeq" id="WP_197549461.1">
    <property type="nucleotide sequence ID" value="NZ_CP063164.1"/>
</dbReference>
<name>A0A7M1S5E8_9BACT</name>
<evidence type="ECO:0000256" key="15">
    <source>
        <dbReference type="ARBA" id="ARBA00023134"/>
    </source>
</evidence>
<evidence type="ECO:0000256" key="17">
    <source>
        <dbReference type="ARBA" id="ARBA00030571"/>
    </source>
</evidence>
<comment type="pathway">
    <text evidence="5">Cofactor biosynthesis; adenosylcobalamin biosynthesis; adenosylcobalamin from cob(II)yrinate a,c-diamide: step 6/7.</text>
</comment>
<dbReference type="PANTHER" id="PTHR34848:SF1">
    <property type="entry name" value="BIFUNCTIONAL ADENOSYLCOBALAMIN BIOSYNTHESIS PROTEIN COBU"/>
    <property type="match status" value="1"/>
</dbReference>
<comment type="catalytic activity">
    <reaction evidence="1">
        <text>adenosylcob(III)inamide + ATP = adenosylcob(III)inamide phosphate + ADP + H(+)</text>
        <dbReference type="Rhea" id="RHEA:15769"/>
        <dbReference type="ChEBI" id="CHEBI:2480"/>
        <dbReference type="ChEBI" id="CHEBI:15378"/>
        <dbReference type="ChEBI" id="CHEBI:30616"/>
        <dbReference type="ChEBI" id="CHEBI:58502"/>
        <dbReference type="ChEBI" id="CHEBI:456216"/>
        <dbReference type="EC" id="2.7.1.156"/>
    </reaction>
</comment>